<evidence type="ECO:0008006" key="4">
    <source>
        <dbReference type="Google" id="ProtNLM"/>
    </source>
</evidence>
<name>A0AAD7W1P9_9TELE</name>
<dbReference type="PANTHER" id="PTHR36688:SF1">
    <property type="entry name" value="ENDONUCLEASE_EXONUCLEASE_PHOSPHATASE DOMAIN-CONTAINING PROTEIN"/>
    <property type="match status" value="1"/>
</dbReference>
<evidence type="ECO:0000256" key="1">
    <source>
        <dbReference type="SAM" id="MobiDB-lite"/>
    </source>
</evidence>
<comment type="caution">
    <text evidence="2">The sequence shown here is derived from an EMBL/GenBank/DDBJ whole genome shotgun (WGS) entry which is preliminary data.</text>
</comment>
<organism evidence="2 3">
    <name type="scientific">Aldrovandia affinis</name>
    <dbReference type="NCBI Taxonomy" id="143900"/>
    <lineage>
        <taxon>Eukaryota</taxon>
        <taxon>Metazoa</taxon>
        <taxon>Chordata</taxon>
        <taxon>Craniata</taxon>
        <taxon>Vertebrata</taxon>
        <taxon>Euteleostomi</taxon>
        <taxon>Actinopterygii</taxon>
        <taxon>Neopterygii</taxon>
        <taxon>Teleostei</taxon>
        <taxon>Notacanthiformes</taxon>
        <taxon>Halosauridae</taxon>
        <taxon>Aldrovandia</taxon>
    </lineage>
</organism>
<gene>
    <name evidence="2" type="ORF">AAFF_G00280630</name>
</gene>
<dbReference type="AlphaFoldDB" id="A0AAD7W1P9"/>
<accession>A0AAD7W1P9</accession>
<evidence type="ECO:0000313" key="2">
    <source>
        <dbReference type="EMBL" id="KAJ8372647.1"/>
    </source>
</evidence>
<protein>
    <recommendedName>
        <fullName evidence="4">Reverse transcriptase domain-containing protein</fullName>
    </recommendedName>
</protein>
<dbReference type="EMBL" id="JAINUG010000392">
    <property type="protein sequence ID" value="KAJ8372647.1"/>
    <property type="molecule type" value="Genomic_DNA"/>
</dbReference>
<keyword evidence="3" id="KW-1185">Reference proteome</keyword>
<dbReference type="Proteomes" id="UP001221898">
    <property type="component" value="Unassembled WGS sequence"/>
</dbReference>
<evidence type="ECO:0000313" key="3">
    <source>
        <dbReference type="Proteomes" id="UP001221898"/>
    </source>
</evidence>
<reference evidence="2" key="1">
    <citation type="journal article" date="2023" name="Science">
        <title>Genome structures resolve the early diversification of teleost fishes.</title>
        <authorList>
            <person name="Parey E."/>
            <person name="Louis A."/>
            <person name="Montfort J."/>
            <person name="Bouchez O."/>
            <person name="Roques C."/>
            <person name="Iampietro C."/>
            <person name="Lluch J."/>
            <person name="Castinel A."/>
            <person name="Donnadieu C."/>
            <person name="Desvignes T."/>
            <person name="Floi Bucao C."/>
            <person name="Jouanno E."/>
            <person name="Wen M."/>
            <person name="Mejri S."/>
            <person name="Dirks R."/>
            <person name="Jansen H."/>
            <person name="Henkel C."/>
            <person name="Chen W.J."/>
            <person name="Zahm M."/>
            <person name="Cabau C."/>
            <person name="Klopp C."/>
            <person name="Thompson A.W."/>
            <person name="Robinson-Rechavi M."/>
            <person name="Braasch I."/>
            <person name="Lecointre G."/>
            <person name="Bobe J."/>
            <person name="Postlethwait J.H."/>
            <person name="Berthelot C."/>
            <person name="Roest Crollius H."/>
            <person name="Guiguen Y."/>
        </authorList>
    </citation>
    <scope>NUCLEOTIDE SEQUENCE</scope>
    <source>
        <strain evidence="2">NC1722</strain>
    </source>
</reference>
<feature type="region of interest" description="Disordered" evidence="1">
    <location>
        <begin position="1"/>
        <end position="31"/>
    </location>
</feature>
<proteinExistence type="predicted"/>
<dbReference type="PANTHER" id="PTHR36688">
    <property type="entry name" value="ENDO/EXONUCLEASE/PHOSPHATASE DOMAIN-CONTAINING PROTEIN"/>
    <property type="match status" value="1"/>
</dbReference>
<sequence length="255" mass="28608">MLLSRASWRSPARGERTTAPPAAASDARRDPVLKDERAAMTLSAKINRDSPMDQNTERFIYADDLCVTSQENTFEAIEVNLTTALDELLLYYERNHLHANPAKTQVCSFHLRNPEANRPLNIKWSGTPLEYCTHPVYLGVTLDRTLSFKEHIKNTKYKVSSRNNILQKLTNSKWGATADTLRSTALALCYSSAEYACPVWERSTHAKKLDPALNSTCRLITGCLKPTNTSNLHLLAGIAPADIRREVASRDNKSY</sequence>
<dbReference type="InterPro" id="IPR052560">
    <property type="entry name" value="RdDP_mobile_element"/>
</dbReference>